<dbReference type="AlphaFoldDB" id="A8G3R2"/>
<dbReference type="CDD" id="cd07052">
    <property type="entry name" value="BMC_like_1_repeat2"/>
    <property type="match status" value="1"/>
</dbReference>
<dbReference type="eggNOG" id="COG4577">
    <property type="taxonomic scope" value="Bacteria"/>
</dbReference>
<proteinExistence type="predicted"/>
<evidence type="ECO:0000256" key="1">
    <source>
        <dbReference type="ARBA" id="ARBA00023300"/>
    </source>
</evidence>
<evidence type="ECO:0000256" key="2">
    <source>
        <dbReference type="ARBA" id="ARBA00023587"/>
    </source>
</evidence>
<comment type="subcellular location">
    <subcellularLocation>
        <location evidence="2">Carboxysome</location>
    </subcellularLocation>
</comment>
<dbReference type="Gene3D" id="3.30.70.1710">
    <property type="match status" value="2"/>
</dbReference>
<feature type="region of interest" description="Disordered" evidence="4">
    <location>
        <begin position="36"/>
        <end position="55"/>
    </location>
</feature>
<feature type="domain" description="BMC circularly permuted" evidence="5">
    <location>
        <begin position="86"/>
        <end position="188"/>
    </location>
</feature>
<dbReference type="CDD" id="cd07051">
    <property type="entry name" value="BMC_like_1_repeat1"/>
    <property type="match status" value="1"/>
</dbReference>
<gene>
    <name evidence="6" type="ordered locus">P9215_06281</name>
</gene>
<keyword evidence="1" id="KW-0120">Carbon dioxide fixation</keyword>
<dbReference type="STRING" id="93060.P9215_06281"/>
<dbReference type="GO" id="GO:0015977">
    <property type="term" value="P:carbon fixation"/>
    <property type="evidence" value="ECO:0007669"/>
    <property type="project" value="UniProtKB-KW"/>
</dbReference>
<evidence type="ECO:0000256" key="3">
    <source>
        <dbReference type="ARBA" id="ARBA00024446"/>
    </source>
</evidence>
<evidence type="ECO:0000313" key="7">
    <source>
        <dbReference type="Proteomes" id="UP000002014"/>
    </source>
</evidence>
<accession>A8G3R2</accession>
<protein>
    <recommendedName>
        <fullName evidence="5">BMC circularly permuted domain-containing protein</fullName>
    </recommendedName>
</protein>
<dbReference type="HOGENOM" id="CLU_091281_0_0_3"/>
<dbReference type="PROSITE" id="PS51931">
    <property type="entry name" value="BMC_CP"/>
    <property type="match status" value="2"/>
</dbReference>
<reference evidence="6 7" key="1">
    <citation type="journal article" date="2007" name="PLoS Genet.">
        <title>Patterns and implications of gene gain and loss in the evolution of Prochlorococcus.</title>
        <authorList>
            <person name="Kettler G.C."/>
            <person name="Martiny A.C."/>
            <person name="Huang K."/>
            <person name="Zucker J."/>
            <person name="Coleman M.L."/>
            <person name="Rodrigue S."/>
            <person name="Chen F."/>
            <person name="Lapidus A."/>
            <person name="Ferriera S."/>
            <person name="Johnson J."/>
            <person name="Steglich C."/>
            <person name="Church G.M."/>
            <person name="Richardson P."/>
            <person name="Chisholm S.W."/>
        </authorList>
    </citation>
    <scope>NUCLEOTIDE SEQUENCE [LARGE SCALE GENOMIC DNA]</scope>
    <source>
        <strain evidence="6 7">MIT 9215</strain>
    </source>
</reference>
<dbReference type="GO" id="GO:0043886">
    <property type="term" value="F:structural constituent of carboxysome shell"/>
    <property type="evidence" value="ECO:0007669"/>
    <property type="project" value="UniProtKB-ARBA"/>
</dbReference>
<dbReference type="Proteomes" id="UP000002014">
    <property type="component" value="Chromosome"/>
</dbReference>
<evidence type="ECO:0000256" key="4">
    <source>
        <dbReference type="SAM" id="MobiDB-lite"/>
    </source>
</evidence>
<dbReference type="InterPro" id="IPR037233">
    <property type="entry name" value="CcmK-like_sf"/>
</dbReference>
<name>A8G3R2_PROM2</name>
<sequence length="287" mass="31103">MHIFYLKLSFCGEHASKFNRKNEPLSVIVASMEPTSSLNRGERKKGSSLVTGSEVQSQSSDASCLITTDSEKSLVSRQASQVGQIELRTYVFLDSLQPQLAAYMGTVSRGFLPIPGDSCLWMEVSPGMAIHRVTDIALKASNVRLGQMIVEREFGSFALYHKDQSTVLHSGDVVLDAIGSEINQRTKPSTSWTEIIRAITPDHSVLINRQNRSGSMIQAGMSMFILETEPAGYVLKAANEAEKASNITVVDVKAVGAFGRLTLAGKEGDVEEAAAASINAIEQISNY</sequence>
<evidence type="ECO:0000259" key="5">
    <source>
        <dbReference type="PROSITE" id="PS51931"/>
    </source>
</evidence>
<dbReference type="InterPro" id="IPR044870">
    <property type="entry name" value="BMC_CP"/>
</dbReference>
<dbReference type="InterPro" id="IPR000249">
    <property type="entry name" value="BMC_dom"/>
</dbReference>
<organism evidence="6 7">
    <name type="scientific">Prochlorococcus marinus (strain MIT 9215)</name>
    <dbReference type="NCBI Taxonomy" id="93060"/>
    <lineage>
        <taxon>Bacteria</taxon>
        <taxon>Bacillati</taxon>
        <taxon>Cyanobacteriota</taxon>
        <taxon>Cyanophyceae</taxon>
        <taxon>Synechococcales</taxon>
        <taxon>Prochlorococcaceae</taxon>
        <taxon>Prochlorococcus</taxon>
    </lineage>
</organism>
<dbReference type="SUPFAM" id="SSF143414">
    <property type="entry name" value="CcmK-like"/>
    <property type="match status" value="1"/>
</dbReference>
<dbReference type="SMART" id="SM00877">
    <property type="entry name" value="BMC"/>
    <property type="match status" value="1"/>
</dbReference>
<keyword evidence="3" id="KW-1283">Bacterial microcompartment</keyword>
<evidence type="ECO:0000313" key="6">
    <source>
        <dbReference type="EMBL" id="ABV50243.1"/>
    </source>
</evidence>
<feature type="domain" description="BMC circularly permuted" evidence="5">
    <location>
        <begin position="189"/>
        <end position="287"/>
    </location>
</feature>
<dbReference type="GO" id="GO:0031470">
    <property type="term" value="C:carboxysome"/>
    <property type="evidence" value="ECO:0007669"/>
    <property type="project" value="UniProtKB-SubCell"/>
</dbReference>
<dbReference type="EMBL" id="CP000825">
    <property type="protein sequence ID" value="ABV50243.1"/>
    <property type="molecule type" value="Genomic_DNA"/>
</dbReference>
<dbReference type="KEGG" id="pmh:P9215_06281"/>